<dbReference type="EMBL" id="MN739592">
    <property type="protein sequence ID" value="QHT14849.1"/>
    <property type="molecule type" value="Genomic_DNA"/>
</dbReference>
<evidence type="ECO:0000256" key="2">
    <source>
        <dbReference type="SAM" id="Phobius"/>
    </source>
</evidence>
<evidence type="ECO:0008006" key="4">
    <source>
        <dbReference type="Google" id="ProtNLM"/>
    </source>
</evidence>
<keyword evidence="2" id="KW-0812">Transmembrane</keyword>
<sequence length="428" mass="47910">MVQIKHALMVLGIIIVVIVIYYLSKLAAAYETFDNPDFKSEPEYKAQIALLSKKFSSTADAKRPVSDLLSTIDMPPVQQNFVNFYALACRYPGYIGPMNEGYVDPDIGIQNAVQAGCRVFVLDIDYLDDCTEAATKYFPRLVVRDSQGKIVMKYSGNLPFCNTESSSNLAIICEKINFYAFASSCQQASDPVVIVLYFVRQPPGSYKSQTVLDYYSHVAKAMKPFKDRILTNELNGGTFYRQKQENRLLINKITDYNGKVLIFSNANTSGFRENQTYSPMEDLDYLVNLRLSYTQTQLGVTSNDSGSSFGILQTVEDYTVVPPDRADEVVEHTKLKWTICLSKDPLAPVSSKVYQEITKTFGVNCVPAILFDPMSNDFLFSDSLFKTYGFQPKPEPLRYIKPPVVTPAQPNPSTDAKQGMLRSPVSSA</sequence>
<reference evidence="3" key="1">
    <citation type="journal article" date="2020" name="Nature">
        <title>Giant virus diversity and host interactions through global metagenomics.</title>
        <authorList>
            <person name="Schulz F."/>
            <person name="Roux S."/>
            <person name="Paez-Espino D."/>
            <person name="Jungbluth S."/>
            <person name="Walsh D.A."/>
            <person name="Denef V.J."/>
            <person name="McMahon K.D."/>
            <person name="Konstantinidis K.T."/>
            <person name="Eloe-Fadrosh E.A."/>
            <person name="Kyrpides N.C."/>
            <person name="Woyke T."/>
        </authorList>
    </citation>
    <scope>NUCLEOTIDE SEQUENCE</scope>
    <source>
        <strain evidence="3">GVMAG-M-3300023174-141</strain>
    </source>
</reference>
<evidence type="ECO:0000256" key="1">
    <source>
        <dbReference type="SAM" id="MobiDB-lite"/>
    </source>
</evidence>
<organism evidence="3">
    <name type="scientific">viral metagenome</name>
    <dbReference type="NCBI Taxonomy" id="1070528"/>
    <lineage>
        <taxon>unclassified sequences</taxon>
        <taxon>metagenomes</taxon>
        <taxon>organismal metagenomes</taxon>
    </lineage>
</organism>
<proteinExistence type="predicted"/>
<keyword evidence="2" id="KW-0472">Membrane</keyword>
<name>A0A6C0DFW5_9ZZZZ</name>
<dbReference type="AlphaFoldDB" id="A0A6C0DFW5"/>
<evidence type="ECO:0000313" key="3">
    <source>
        <dbReference type="EMBL" id="QHT14849.1"/>
    </source>
</evidence>
<feature type="transmembrane region" description="Helical" evidence="2">
    <location>
        <begin position="7"/>
        <end position="24"/>
    </location>
</feature>
<feature type="region of interest" description="Disordered" evidence="1">
    <location>
        <begin position="401"/>
        <end position="428"/>
    </location>
</feature>
<protein>
    <recommendedName>
        <fullName evidence="4">PI-PLC Y-box domain-containing protein</fullName>
    </recommendedName>
</protein>
<accession>A0A6C0DFW5</accession>
<keyword evidence="2" id="KW-1133">Transmembrane helix</keyword>